<feature type="signal peptide" evidence="1">
    <location>
        <begin position="1"/>
        <end position="18"/>
    </location>
</feature>
<feature type="chain" id="PRO_5010991863" evidence="1">
    <location>
        <begin position="19"/>
        <end position="67"/>
    </location>
</feature>
<dbReference type="OrthoDB" id="10460735at2759"/>
<dbReference type="Proteomes" id="UP000193144">
    <property type="component" value="Unassembled WGS sequence"/>
</dbReference>
<protein>
    <submittedName>
        <fullName evidence="2">Uncharacterized protein</fullName>
    </submittedName>
</protein>
<gene>
    <name evidence="2" type="ORF">BCR34DRAFT_374307</name>
</gene>
<evidence type="ECO:0000313" key="3">
    <source>
        <dbReference type="Proteomes" id="UP000193144"/>
    </source>
</evidence>
<sequence>MNSPIALIIFFLFLSVLGNPLPAQKHDEPPTPTKLELRKLPTLLPTGQACGPPDGPCKPWPFGYEDA</sequence>
<organism evidence="2 3">
    <name type="scientific">Clohesyomyces aquaticus</name>
    <dbReference type="NCBI Taxonomy" id="1231657"/>
    <lineage>
        <taxon>Eukaryota</taxon>
        <taxon>Fungi</taxon>
        <taxon>Dikarya</taxon>
        <taxon>Ascomycota</taxon>
        <taxon>Pezizomycotina</taxon>
        <taxon>Dothideomycetes</taxon>
        <taxon>Pleosporomycetidae</taxon>
        <taxon>Pleosporales</taxon>
        <taxon>Lindgomycetaceae</taxon>
        <taxon>Clohesyomyces</taxon>
    </lineage>
</organism>
<evidence type="ECO:0000256" key="1">
    <source>
        <dbReference type="SAM" id="SignalP"/>
    </source>
</evidence>
<accession>A0A1Y1ZGA4</accession>
<dbReference type="AlphaFoldDB" id="A0A1Y1ZGA4"/>
<proteinExistence type="predicted"/>
<reference evidence="2 3" key="1">
    <citation type="submission" date="2016-07" db="EMBL/GenBank/DDBJ databases">
        <title>Pervasive Adenine N6-methylation of Active Genes in Fungi.</title>
        <authorList>
            <consortium name="DOE Joint Genome Institute"/>
            <person name="Mondo S.J."/>
            <person name="Dannebaum R.O."/>
            <person name="Kuo R.C."/>
            <person name="Labutti K."/>
            <person name="Haridas S."/>
            <person name="Kuo A."/>
            <person name="Salamov A."/>
            <person name="Ahrendt S.R."/>
            <person name="Lipzen A."/>
            <person name="Sullivan W."/>
            <person name="Andreopoulos W.B."/>
            <person name="Clum A."/>
            <person name="Lindquist E."/>
            <person name="Daum C."/>
            <person name="Ramamoorthy G.K."/>
            <person name="Gryganskyi A."/>
            <person name="Culley D."/>
            <person name="Magnuson J.K."/>
            <person name="James T.Y."/>
            <person name="O'Malley M.A."/>
            <person name="Stajich J.E."/>
            <person name="Spatafora J.W."/>
            <person name="Visel A."/>
            <person name="Grigoriev I.V."/>
        </authorList>
    </citation>
    <scope>NUCLEOTIDE SEQUENCE [LARGE SCALE GENOMIC DNA]</scope>
    <source>
        <strain evidence="2 3">CBS 115471</strain>
    </source>
</reference>
<evidence type="ECO:0000313" key="2">
    <source>
        <dbReference type="EMBL" id="ORY09286.1"/>
    </source>
</evidence>
<keyword evidence="1" id="KW-0732">Signal</keyword>
<name>A0A1Y1ZGA4_9PLEO</name>
<dbReference type="EMBL" id="MCFA01000088">
    <property type="protein sequence ID" value="ORY09286.1"/>
    <property type="molecule type" value="Genomic_DNA"/>
</dbReference>
<comment type="caution">
    <text evidence="2">The sequence shown here is derived from an EMBL/GenBank/DDBJ whole genome shotgun (WGS) entry which is preliminary data.</text>
</comment>
<keyword evidence="3" id="KW-1185">Reference proteome</keyword>